<feature type="chain" id="PRO_5046647139" evidence="1">
    <location>
        <begin position="24"/>
        <end position="63"/>
    </location>
</feature>
<name>A0ABN0UIL1_9ACTN</name>
<evidence type="ECO:0000313" key="2">
    <source>
        <dbReference type="EMBL" id="GAA0251850.1"/>
    </source>
</evidence>
<reference evidence="2 3" key="1">
    <citation type="journal article" date="2019" name="Int. J. Syst. Evol. Microbiol.">
        <title>The Global Catalogue of Microorganisms (GCM) 10K type strain sequencing project: providing services to taxonomists for standard genome sequencing and annotation.</title>
        <authorList>
            <consortium name="The Broad Institute Genomics Platform"/>
            <consortium name="The Broad Institute Genome Sequencing Center for Infectious Disease"/>
            <person name="Wu L."/>
            <person name="Ma J."/>
        </authorList>
    </citation>
    <scope>NUCLEOTIDE SEQUENCE [LARGE SCALE GENOMIC DNA]</scope>
    <source>
        <strain evidence="2 3">JCM 10425</strain>
    </source>
</reference>
<evidence type="ECO:0000313" key="3">
    <source>
        <dbReference type="Proteomes" id="UP001500967"/>
    </source>
</evidence>
<keyword evidence="1" id="KW-0732">Signal</keyword>
<feature type="signal peptide" evidence="1">
    <location>
        <begin position="1"/>
        <end position="23"/>
    </location>
</feature>
<accession>A0ABN0UIL1</accession>
<proteinExistence type="predicted"/>
<protein>
    <submittedName>
        <fullName evidence="2">Uncharacterized protein</fullName>
    </submittedName>
</protein>
<organism evidence="2 3">
    <name type="scientific">Cryptosporangium japonicum</name>
    <dbReference type="NCBI Taxonomy" id="80872"/>
    <lineage>
        <taxon>Bacteria</taxon>
        <taxon>Bacillati</taxon>
        <taxon>Actinomycetota</taxon>
        <taxon>Actinomycetes</taxon>
        <taxon>Cryptosporangiales</taxon>
        <taxon>Cryptosporangiaceae</taxon>
        <taxon>Cryptosporangium</taxon>
    </lineage>
</organism>
<keyword evidence="3" id="KW-1185">Reference proteome</keyword>
<sequence>MHVTRGLAATAGLALMTALTVFAAAPAQAVPECAGFTEAQAAAIATISTGAITRRTSATTATR</sequence>
<comment type="caution">
    <text evidence="2">The sequence shown here is derived from an EMBL/GenBank/DDBJ whole genome shotgun (WGS) entry which is preliminary data.</text>
</comment>
<gene>
    <name evidence="2" type="ORF">GCM10009539_41280</name>
</gene>
<evidence type="ECO:0000256" key="1">
    <source>
        <dbReference type="SAM" id="SignalP"/>
    </source>
</evidence>
<dbReference type="EMBL" id="BAAAGX010000016">
    <property type="protein sequence ID" value="GAA0251850.1"/>
    <property type="molecule type" value="Genomic_DNA"/>
</dbReference>
<dbReference type="Proteomes" id="UP001500967">
    <property type="component" value="Unassembled WGS sequence"/>
</dbReference>